<evidence type="ECO:0000313" key="2">
    <source>
        <dbReference type="Proteomes" id="UP001285441"/>
    </source>
</evidence>
<dbReference type="AlphaFoldDB" id="A0AAE0K6P9"/>
<comment type="caution">
    <text evidence="1">The sequence shown here is derived from an EMBL/GenBank/DDBJ whole genome shotgun (WGS) entry which is preliminary data.</text>
</comment>
<dbReference type="Proteomes" id="UP001285441">
    <property type="component" value="Unassembled WGS sequence"/>
</dbReference>
<proteinExistence type="predicted"/>
<gene>
    <name evidence="1" type="ORF">B0H63DRAFT_487328</name>
</gene>
<accession>A0AAE0K6P9</accession>
<evidence type="ECO:0000313" key="1">
    <source>
        <dbReference type="EMBL" id="KAK3370627.1"/>
    </source>
</evidence>
<reference evidence="1" key="2">
    <citation type="submission" date="2023-06" db="EMBL/GenBank/DDBJ databases">
        <authorList>
            <consortium name="Lawrence Berkeley National Laboratory"/>
            <person name="Haridas S."/>
            <person name="Hensen N."/>
            <person name="Bonometti L."/>
            <person name="Westerberg I."/>
            <person name="Brannstrom I.O."/>
            <person name="Guillou S."/>
            <person name="Cros-Aarteil S."/>
            <person name="Calhoun S."/>
            <person name="Kuo A."/>
            <person name="Mondo S."/>
            <person name="Pangilinan J."/>
            <person name="Riley R."/>
            <person name="LaButti K."/>
            <person name="Andreopoulos B."/>
            <person name="Lipzen A."/>
            <person name="Chen C."/>
            <person name="Yanf M."/>
            <person name="Daum C."/>
            <person name="Ng V."/>
            <person name="Clum A."/>
            <person name="Steindorff A."/>
            <person name="Ohm R."/>
            <person name="Martin F."/>
            <person name="Silar P."/>
            <person name="Natvig D."/>
            <person name="Lalanne C."/>
            <person name="Gautier V."/>
            <person name="Ament-velasquez S.L."/>
            <person name="Kruys A."/>
            <person name="Hutchinson M.I."/>
            <person name="Powell A.J."/>
            <person name="Barry K."/>
            <person name="Miller A.N."/>
            <person name="Grigoriev I.V."/>
            <person name="Debuchy R."/>
            <person name="Gladieux P."/>
            <person name="Thoren M.H."/>
            <person name="Johannesson H."/>
        </authorList>
    </citation>
    <scope>NUCLEOTIDE SEQUENCE</scope>
    <source>
        <strain evidence="1">CBS 232.78</strain>
    </source>
</reference>
<reference evidence="1" key="1">
    <citation type="journal article" date="2023" name="Mol. Phylogenet. Evol.">
        <title>Genome-scale phylogeny and comparative genomics of the fungal order Sordariales.</title>
        <authorList>
            <person name="Hensen N."/>
            <person name="Bonometti L."/>
            <person name="Westerberg I."/>
            <person name="Brannstrom I.O."/>
            <person name="Guillou S."/>
            <person name="Cros-Aarteil S."/>
            <person name="Calhoun S."/>
            <person name="Haridas S."/>
            <person name="Kuo A."/>
            <person name="Mondo S."/>
            <person name="Pangilinan J."/>
            <person name="Riley R."/>
            <person name="LaButti K."/>
            <person name="Andreopoulos B."/>
            <person name="Lipzen A."/>
            <person name="Chen C."/>
            <person name="Yan M."/>
            <person name="Daum C."/>
            <person name="Ng V."/>
            <person name="Clum A."/>
            <person name="Steindorff A."/>
            <person name="Ohm R.A."/>
            <person name="Martin F."/>
            <person name="Silar P."/>
            <person name="Natvig D.O."/>
            <person name="Lalanne C."/>
            <person name="Gautier V."/>
            <person name="Ament-Velasquez S.L."/>
            <person name="Kruys A."/>
            <person name="Hutchinson M.I."/>
            <person name="Powell A.J."/>
            <person name="Barry K."/>
            <person name="Miller A.N."/>
            <person name="Grigoriev I.V."/>
            <person name="Debuchy R."/>
            <person name="Gladieux P."/>
            <person name="Hiltunen Thoren M."/>
            <person name="Johannesson H."/>
        </authorList>
    </citation>
    <scope>NUCLEOTIDE SEQUENCE</scope>
    <source>
        <strain evidence="1">CBS 232.78</strain>
    </source>
</reference>
<sequence length="316" mass="34482">MSLLSFFQNQPRLASGIVSLTTVGAVVAYWSKRELSKTCRRVPLSALPAASACRNFIKGEGDATSIIPTPRGLEKSALLSSWSSEDGDKTHWIPSFVALQVDVPVSLLARYKHRDAGSDLADNHDAFPLMQHLVAAFLDARSTGPDSWLLDDKDVPPLAFAPGAQLFGAKSGQGAFMLGAWASAKGKYLRPSDLPEGAALPVCAFPSNEKVMRDADAAGAVMYWRAGTGAVRAVDNVASYGLPWRIMDGGFQEFMVEKVSKETARVTYVTVEAGNLYPGGQSERDFKMLPWLAYELHVFYAQYLLYNAIRRLRKGQ</sequence>
<keyword evidence="2" id="KW-1185">Reference proteome</keyword>
<dbReference type="EMBL" id="JAULSW010000009">
    <property type="protein sequence ID" value="KAK3370627.1"/>
    <property type="molecule type" value="Genomic_DNA"/>
</dbReference>
<protein>
    <submittedName>
        <fullName evidence="1">Uncharacterized protein</fullName>
    </submittedName>
</protein>
<organism evidence="1 2">
    <name type="scientific">Podospora didyma</name>
    <dbReference type="NCBI Taxonomy" id="330526"/>
    <lineage>
        <taxon>Eukaryota</taxon>
        <taxon>Fungi</taxon>
        <taxon>Dikarya</taxon>
        <taxon>Ascomycota</taxon>
        <taxon>Pezizomycotina</taxon>
        <taxon>Sordariomycetes</taxon>
        <taxon>Sordariomycetidae</taxon>
        <taxon>Sordariales</taxon>
        <taxon>Podosporaceae</taxon>
        <taxon>Podospora</taxon>
    </lineage>
</organism>
<name>A0AAE0K6P9_9PEZI</name>